<name>A0A9P5PIE6_9AGAR</name>
<evidence type="ECO:0000313" key="3">
    <source>
        <dbReference type="Proteomes" id="UP000772434"/>
    </source>
</evidence>
<gene>
    <name evidence="2" type="ORF">BDP27DRAFT_1233268</name>
</gene>
<dbReference type="AlphaFoldDB" id="A0A9P5PIE6"/>
<dbReference type="EMBL" id="JADNRY010000166">
    <property type="protein sequence ID" value="KAF9062650.1"/>
    <property type="molecule type" value="Genomic_DNA"/>
</dbReference>
<dbReference type="OrthoDB" id="3204502at2759"/>
<feature type="compositionally biased region" description="Low complexity" evidence="1">
    <location>
        <begin position="10"/>
        <end position="30"/>
    </location>
</feature>
<reference evidence="2" key="1">
    <citation type="submission" date="2020-11" db="EMBL/GenBank/DDBJ databases">
        <authorList>
            <consortium name="DOE Joint Genome Institute"/>
            <person name="Ahrendt S."/>
            <person name="Riley R."/>
            <person name="Andreopoulos W."/>
            <person name="Labutti K."/>
            <person name="Pangilinan J."/>
            <person name="Ruiz-Duenas F.J."/>
            <person name="Barrasa J.M."/>
            <person name="Sanchez-Garcia M."/>
            <person name="Camarero S."/>
            <person name="Miyauchi S."/>
            <person name="Serrano A."/>
            <person name="Linde D."/>
            <person name="Babiker R."/>
            <person name="Drula E."/>
            <person name="Ayuso-Fernandez I."/>
            <person name="Pacheco R."/>
            <person name="Padilla G."/>
            <person name="Ferreira P."/>
            <person name="Barriuso J."/>
            <person name="Kellner H."/>
            <person name="Castanera R."/>
            <person name="Alfaro M."/>
            <person name="Ramirez L."/>
            <person name="Pisabarro A.G."/>
            <person name="Kuo A."/>
            <person name="Tritt A."/>
            <person name="Lipzen A."/>
            <person name="He G."/>
            <person name="Yan M."/>
            <person name="Ng V."/>
            <person name="Cullen D."/>
            <person name="Martin F."/>
            <person name="Rosso M.-N."/>
            <person name="Henrissat B."/>
            <person name="Hibbett D."/>
            <person name="Martinez A.T."/>
            <person name="Grigoriev I.V."/>
        </authorList>
    </citation>
    <scope>NUCLEOTIDE SEQUENCE</scope>
    <source>
        <strain evidence="2">AH 40177</strain>
    </source>
</reference>
<evidence type="ECO:0000256" key="1">
    <source>
        <dbReference type="SAM" id="MobiDB-lite"/>
    </source>
</evidence>
<comment type="caution">
    <text evidence="2">The sequence shown here is derived from an EMBL/GenBank/DDBJ whole genome shotgun (WGS) entry which is preliminary data.</text>
</comment>
<accession>A0A9P5PIE6</accession>
<dbReference type="Proteomes" id="UP000772434">
    <property type="component" value="Unassembled WGS sequence"/>
</dbReference>
<feature type="compositionally biased region" description="Polar residues" evidence="1">
    <location>
        <begin position="49"/>
        <end position="62"/>
    </location>
</feature>
<evidence type="ECO:0000313" key="2">
    <source>
        <dbReference type="EMBL" id="KAF9062650.1"/>
    </source>
</evidence>
<keyword evidence="3" id="KW-1185">Reference proteome</keyword>
<feature type="region of interest" description="Disordered" evidence="1">
    <location>
        <begin position="1"/>
        <end position="72"/>
    </location>
</feature>
<proteinExistence type="predicted"/>
<sequence>MAPRPILKARLPSFTRRSSSSCNSPLPFSSYTTPHAPHSPHVHFPPTPSLVSTQPTHSSSTYDRAPIAVSPNSCELPERGGRFYSPSAATHAAESPVTGSYFDCGVSTAPAPESTVTPALIPDISESEDSDEYGSPLSIASPDIPLSPTHSFAPNLPSTFAEQDFSRALSLSLLPSCPPPAMKNPIASQRSRSALRKKFWKRRISCEDAREPPSLDGCLGGF</sequence>
<organism evidence="2 3">
    <name type="scientific">Rhodocollybia butyracea</name>
    <dbReference type="NCBI Taxonomy" id="206335"/>
    <lineage>
        <taxon>Eukaryota</taxon>
        <taxon>Fungi</taxon>
        <taxon>Dikarya</taxon>
        <taxon>Basidiomycota</taxon>
        <taxon>Agaricomycotina</taxon>
        <taxon>Agaricomycetes</taxon>
        <taxon>Agaricomycetidae</taxon>
        <taxon>Agaricales</taxon>
        <taxon>Marasmiineae</taxon>
        <taxon>Omphalotaceae</taxon>
        <taxon>Rhodocollybia</taxon>
    </lineage>
</organism>
<protein>
    <submittedName>
        <fullName evidence="2">Uncharacterized protein</fullName>
    </submittedName>
</protein>